<comment type="caution">
    <text evidence="7">The sequence shown here is derived from an EMBL/GenBank/DDBJ whole genome shotgun (WGS) entry which is preliminary data.</text>
</comment>
<dbReference type="Pfam" id="PF01522">
    <property type="entry name" value="Polysacc_deac_1"/>
    <property type="match status" value="1"/>
</dbReference>
<dbReference type="AlphaFoldDB" id="A0A9P1MCK5"/>
<organism evidence="7 8">
    <name type="scientific">Parascedosporium putredinis</name>
    <dbReference type="NCBI Taxonomy" id="1442378"/>
    <lineage>
        <taxon>Eukaryota</taxon>
        <taxon>Fungi</taxon>
        <taxon>Dikarya</taxon>
        <taxon>Ascomycota</taxon>
        <taxon>Pezizomycotina</taxon>
        <taxon>Sordariomycetes</taxon>
        <taxon>Hypocreomycetidae</taxon>
        <taxon>Microascales</taxon>
        <taxon>Microascaceae</taxon>
        <taxon>Parascedosporium</taxon>
    </lineage>
</organism>
<keyword evidence="2" id="KW-0119">Carbohydrate metabolism</keyword>
<dbReference type="GO" id="GO:0009272">
    <property type="term" value="P:fungal-type cell wall biogenesis"/>
    <property type="evidence" value="ECO:0007669"/>
    <property type="project" value="UniProtKB-ARBA"/>
</dbReference>
<dbReference type="GO" id="GO:0005975">
    <property type="term" value="P:carbohydrate metabolic process"/>
    <property type="evidence" value="ECO:0007669"/>
    <property type="project" value="InterPro"/>
</dbReference>
<dbReference type="PANTHER" id="PTHR10587">
    <property type="entry name" value="GLYCOSYL TRANSFERASE-RELATED"/>
    <property type="match status" value="1"/>
</dbReference>
<gene>
    <name evidence="7" type="ORF">PPNO1_LOCUS6423</name>
</gene>
<dbReference type="OrthoDB" id="407355at2759"/>
<dbReference type="InterPro" id="IPR002509">
    <property type="entry name" value="NODB_dom"/>
</dbReference>
<evidence type="ECO:0000259" key="6">
    <source>
        <dbReference type="PROSITE" id="PS51677"/>
    </source>
</evidence>
<evidence type="ECO:0000256" key="1">
    <source>
        <dbReference type="ARBA" id="ARBA00001941"/>
    </source>
</evidence>
<dbReference type="PROSITE" id="PS51677">
    <property type="entry name" value="NODB"/>
    <property type="match status" value="1"/>
</dbReference>
<comment type="cofactor">
    <cofactor evidence="1">
        <name>Co(2+)</name>
        <dbReference type="ChEBI" id="CHEBI:48828"/>
    </cofactor>
</comment>
<feature type="domain" description="NodB homology" evidence="6">
    <location>
        <begin position="48"/>
        <end position="217"/>
    </location>
</feature>
<evidence type="ECO:0000313" key="7">
    <source>
        <dbReference type="EMBL" id="CAI4216776.1"/>
    </source>
</evidence>
<dbReference type="InterPro" id="IPR050248">
    <property type="entry name" value="Polysacc_deacetylase_ArnD"/>
</dbReference>
<reference evidence="7" key="1">
    <citation type="submission" date="2022-11" db="EMBL/GenBank/DDBJ databases">
        <authorList>
            <person name="Scott C."/>
            <person name="Bruce N."/>
        </authorList>
    </citation>
    <scope>NUCLEOTIDE SEQUENCE</scope>
</reference>
<evidence type="ECO:0000256" key="3">
    <source>
        <dbReference type="ARBA" id="ARBA00023285"/>
    </source>
</evidence>
<dbReference type="EMBL" id="CALLCH030000015">
    <property type="protein sequence ID" value="CAI4216776.1"/>
    <property type="molecule type" value="Genomic_DNA"/>
</dbReference>
<dbReference type="PANTHER" id="PTHR10587:SF137">
    <property type="entry name" value="4-DEOXY-4-FORMAMIDO-L-ARABINOSE-PHOSPHOUNDECAPRENOL DEFORMYLASE ARND-RELATED"/>
    <property type="match status" value="1"/>
</dbReference>
<keyword evidence="3" id="KW-0170">Cobalt</keyword>
<evidence type="ECO:0000256" key="4">
    <source>
        <dbReference type="ARBA" id="ARBA00024056"/>
    </source>
</evidence>
<dbReference type="Gene3D" id="3.20.20.370">
    <property type="entry name" value="Glycoside hydrolase/deacetylase"/>
    <property type="match status" value="1"/>
</dbReference>
<evidence type="ECO:0000256" key="2">
    <source>
        <dbReference type="ARBA" id="ARBA00023024"/>
    </source>
</evidence>
<dbReference type="InterPro" id="IPR011330">
    <property type="entry name" value="Glyco_hydro/deAcase_b/a-brl"/>
</dbReference>
<comment type="catalytic activity">
    <reaction evidence="5">
        <text>[(1-&gt;4)-N-acetyl-beta-D-glucosaminyl](n) + n H2O = chitosan + n acetate</text>
        <dbReference type="Rhea" id="RHEA:10464"/>
        <dbReference type="Rhea" id="RHEA-COMP:9593"/>
        <dbReference type="Rhea" id="RHEA-COMP:9597"/>
        <dbReference type="ChEBI" id="CHEBI:15377"/>
        <dbReference type="ChEBI" id="CHEBI:17029"/>
        <dbReference type="ChEBI" id="CHEBI:30089"/>
        <dbReference type="ChEBI" id="CHEBI:57704"/>
        <dbReference type="EC" id="3.5.1.41"/>
    </reaction>
    <physiologicalReaction direction="left-to-right" evidence="5">
        <dbReference type="Rhea" id="RHEA:10465"/>
    </physiologicalReaction>
</comment>
<proteinExistence type="predicted"/>
<sequence>MNTLLFLLFLALLLIVPFYIIYKPPAALIRHFAQKWPDVLFEVPTEKKIIALTIDDAPSVYTRQIMELLRANDAKATFFVIGSQVEGREERLSELVRNGNELGNHAMHDEPSRSLSDAQLESEIYEVRKMLFDVYDKEGMDPPNNYFRPGSGFFSNRMRRLVLSSSDFERGLVFYHVALFFVEFDNESVLRSIVKMLEKGLDIVLASLSLAIDLGVS</sequence>
<keyword evidence="2" id="KW-0624">Polysaccharide degradation</keyword>
<dbReference type="EC" id="3.5.1.41" evidence="4"/>
<name>A0A9P1MCK5_9PEZI</name>
<protein>
    <recommendedName>
        <fullName evidence="4">chitin deacetylase</fullName>
        <ecNumber evidence="4">3.5.1.41</ecNumber>
    </recommendedName>
</protein>
<accession>A0A9P1MCK5</accession>
<keyword evidence="8" id="KW-1185">Reference proteome</keyword>
<dbReference type="SUPFAM" id="SSF88713">
    <property type="entry name" value="Glycoside hydrolase/deacetylase"/>
    <property type="match status" value="1"/>
</dbReference>
<evidence type="ECO:0000256" key="5">
    <source>
        <dbReference type="ARBA" id="ARBA00048494"/>
    </source>
</evidence>
<dbReference type="GO" id="GO:0004099">
    <property type="term" value="F:chitin deacetylase activity"/>
    <property type="evidence" value="ECO:0007669"/>
    <property type="project" value="UniProtKB-EC"/>
</dbReference>
<keyword evidence="2" id="KW-0146">Chitin degradation</keyword>
<dbReference type="GO" id="GO:0006032">
    <property type="term" value="P:chitin catabolic process"/>
    <property type="evidence" value="ECO:0007669"/>
    <property type="project" value="UniProtKB-KW"/>
</dbReference>
<dbReference type="Proteomes" id="UP000838763">
    <property type="component" value="Unassembled WGS sequence"/>
</dbReference>
<evidence type="ECO:0000313" key="8">
    <source>
        <dbReference type="Proteomes" id="UP000838763"/>
    </source>
</evidence>